<protein>
    <submittedName>
        <fullName evidence="7">FAD/FMN-containing dehydrogenase</fullName>
    </submittedName>
</protein>
<dbReference type="EMBL" id="JAGGMR010000001">
    <property type="protein sequence ID" value="MBP2194318.1"/>
    <property type="molecule type" value="Genomic_DNA"/>
</dbReference>
<dbReference type="PANTHER" id="PTHR42973:SF39">
    <property type="entry name" value="FAD-BINDING PCMH-TYPE DOMAIN-CONTAINING PROTEIN"/>
    <property type="match status" value="1"/>
</dbReference>
<dbReference type="InterPro" id="IPR012951">
    <property type="entry name" value="BBE"/>
</dbReference>
<evidence type="ECO:0000256" key="3">
    <source>
        <dbReference type="ARBA" id="ARBA00022630"/>
    </source>
</evidence>
<evidence type="ECO:0000313" key="7">
    <source>
        <dbReference type="EMBL" id="MBP2194318.1"/>
    </source>
</evidence>
<dbReference type="Pfam" id="PF01565">
    <property type="entry name" value="FAD_binding_4"/>
    <property type="match status" value="1"/>
</dbReference>
<dbReference type="RefSeq" id="WP_209897458.1">
    <property type="nucleotide sequence ID" value="NZ_JAGGMR010000001.1"/>
</dbReference>
<dbReference type="Gene3D" id="3.40.462.20">
    <property type="match status" value="1"/>
</dbReference>
<dbReference type="InterPro" id="IPR036318">
    <property type="entry name" value="FAD-bd_PCMH-like_sf"/>
</dbReference>
<organism evidence="7 8">
    <name type="scientific">Nocardia goodfellowii</name>
    <dbReference type="NCBI Taxonomy" id="882446"/>
    <lineage>
        <taxon>Bacteria</taxon>
        <taxon>Bacillati</taxon>
        <taxon>Actinomycetota</taxon>
        <taxon>Actinomycetes</taxon>
        <taxon>Mycobacteriales</taxon>
        <taxon>Nocardiaceae</taxon>
        <taxon>Nocardia</taxon>
    </lineage>
</organism>
<dbReference type="PROSITE" id="PS51318">
    <property type="entry name" value="TAT"/>
    <property type="match status" value="1"/>
</dbReference>
<dbReference type="Pfam" id="PF08031">
    <property type="entry name" value="BBE"/>
    <property type="match status" value="1"/>
</dbReference>
<name>A0ABS4QTA2_9NOCA</name>
<dbReference type="InterPro" id="IPR006311">
    <property type="entry name" value="TAT_signal"/>
</dbReference>
<keyword evidence="3" id="KW-0285">Flavoprotein</keyword>
<evidence type="ECO:0000256" key="5">
    <source>
        <dbReference type="ARBA" id="ARBA00023002"/>
    </source>
</evidence>
<evidence type="ECO:0000256" key="2">
    <source>
        <dbReference type="ARBA" id="ARBA00005466"/>
    </source>
</evidence>
<comment type="cofactor">
    <cofactor evidence="1">
        <name>FAD</name>
        <dbReference type="ChEBI" id="CHEBI:57692"/>
    </cofactor>
</comment>
<dbReference type="Proteomes" id="UP001519325">
    <property type="component" value="Unassembled WGS sequence"/>
</dbReference>
<keyword evidence="5" id="KW-0560">Oxidoreductase</keyword>
<feature type="domain" description="FAD-binding PCMH-type" evidence="6">
    <location>
        <begin position="62"/>
        <end position="240"/>
    </location>
</feature>
<proteinExistence type="inferred from homology"/>
<dbReference type="InterPro" id="IPR016169">
    <property type="entry name" value="FAD-bd_PCMH_sub2"/>
</dbReference>
<reference evidence="7 8" key="1">
    <citation type="submission" date="2021-03" db="EMBL/GenBank/DDBJ databases">
        <title>Sequencing the genomes of 1000 actinobacteria strains.</title>
        <authorList>
            <person name="Klenk H.-P."/>
        </authorList>
    </citation>
    <scope>NUCLEOTIDE SEQUENCE [LARGE SCALE GENOMIC DNA]</scope>
    <source>
        <strain evidence="7 8">DSM 45516</strain>
    </source>
</reference>
<evidence type="ECO:0000313" key="8">
    <source>
        <dbReference type="Proteomes" id="UP001519325"/>
    </source>
</evidence>
<keyword evidence="4" id="KW-0274">FAD</keyword>
<comment type="caution">
    <text evidence="7">The sequence shown here is derived from an EMBL/GenBank/DDBJ whole genome shotgun (WGS) entry which is preliminary data.</text>
</comment>
<gene>
    <name evidence="7" type="ORF">BJ987_007219</name>
</gene>
<dbReference type="Gene3D" id="3.30.465.10">
    <property type="match status" value="1"/>
</dbReference>
<dbReference type="PANTHER" id="PTHR42973">
    <property type="entry name" value="BINDING OXIDOREDUCTASE, PUTATIVE (AFU_ORTHOLOGUE AFUA_1G17690)-RELATED"/>
    <property type="match status" value="1"/>
</dbReference>
<evidence type="ECO:0000256" key="4">
    <source>
        <dbReference type="ARBA" id="ARBA00022827"/>
    </source>
</evidence>
<dbReference type="PROSITE" id="PS51387">
    <property type="entry name" value="FAD_PCMH"/>
    <property type="match status" value="1"/>
</dbReference>
<keyword evidence="8" id="KW-1185">Reference proteome</keyword>
<dbReference type="InterPro" id="IPR006094">
    <property type="entry name" value="Oxid_FAD_bind_N"/>
</dbReference>
<accession>A0ABS4QTA2</accession>
<evidence type="ECO:0000256" key="1">
    <source>
        <dbReference type="ARBA" id="ARBA00001974"/>
    </source>
</evidence>
<sequence length="527" mass="57107">MTLSRRRFIGAAGVGATVFAGGAAEATPGTGSPVSGEARARVVGPADPEYQSLTLRGYNRRFVAQPSKIFLPASAEETSDAVGRAVAEGLRVAARSGGHCFDGLVDDARTQAIIDMSRMNRVYFDEARQAYSVDAGTELGAMYEQLFRGWGVTIPAGICLGVGAGGYLSGGGYGPLSRRLGLAADHVYGVEVVTVDATGKPSVVVATSDGPDADLWWAHTGGGGGNFGVVTRFLLRTHSAAPGRPLPEPPANMMHARLVVPFAGEESFVRLLDNYLTFFERNSQPDSRFAGLYAPLHVKPIAGASDILVLLDADSPDARACYDEFVAAVSDGVLPPPVVPPLELKSYSDTVSQVYYAKGAQPPRVKVKAAYLRRTYTSEQLRTIYRHMTDVRYIGESQLEFLPFGGAINARAADATAMPVRDSFMKMLIHAAWRIPAEDEKFLSWARQMYRDIYAETGGVPVPGDVDGGSYINYPDPDLRDPHWNTSGVPWHAIYFRDNYPRLQQVKAQWDPHNIFRHPLSIDPPSP</sequence>
<comment type="similarity">
    <text evidence="2">Belongs to the oxygen-dependent FAD-linked oxidoreductase family.</text>
</comment>
<dbReference type="InterPro" id="IPR016166">
    <property type="entry name" value="FAD-bd_PCMH"/>
</dbReference>
<dbReference type="SUPFAM" id="SSF56176">
    <property type="entry name" value="FAD-binding/transporter-associated domain-like"/>
    <property type="match status" value="1"/>
</dbReference>
<dbReference type="InterPro" id="IPR050416">
    <property type="entry name" value="FAD-linked_Oxidoreductase"/>
</dbReference>
<evidence type="ECO:0000259" key="6">
    <source>
        <dbReference type="PROSITE" id="PS51387"/>
    </source>
</evidence>